<evidence type="ECO:0000256" key="2">
    <source>
        <dbReference type="SAM" id="MobiDB-lite"/>
    </source>
</evidence>
<sequence length="270" mass="31209">MIQDVEQMIQDRMKKMQDIKQAAEVRKIYSSLCSYRNTRNWSEIKMKTQESVETLRRALNQLQDTLHVKLKQAVLKKIQQYAVYVTLDPDTAYPYLILSSNGKRKILLEVEVMGRTAWVLGVARESINRGGRITLRPSNGYWTVWLRNGDEYSARENWPISLNLRMKPHQVGVFVDYEEGVVSFHDVVSGFHIYSFTVAIAEKATSRVGETPAPNSKQTETPPIHNTADPASESTPLLPCNECPYKKILRKRIREWDEVKSKFILKMYVL</sequence>
<dbReference type="PANTHER" id="PTHR24103">
    <property type="entry name" value="E3 UBIQUITIN-PROTEIN LIGASE TRIM"/>
    <property type="match status" value="1"/>
</dbReference>
<dbReference type="InterPro" id="IPR050143">
    <property type="entry name" value="TRIM/RBCC"/>
</dbReference>
<dbReference type="GO" id="GO:0016874">
    <property type="term" value="F:ligase activity"/>
    <property type="evidence" value="ECO:0007669"/>
    <property type="project" value="UniProtKB-KW"/>
</dbReference>
<organism evidence="4 5">
    <name type="scientific">Labeo rohita</name>
    <name type="common">Indian major carp</name>
    <name type="synonym">Cyprinus rohita</name>
    <dbReference type="NCBI Taxonomy" id="84645"/>
    <lineage>
        <taxon>Eukaryota</taxon>
        <taxon>Metazoa</taxon>
        <taxon>Chordata</taxon>
        <taxon>Craniata</taxon>
        <taxon>Vertebrata</taxon>
        <taxon>Euteleostomi</taxon>
        <taxon>Actinopterygii</taxon>
        <taxon>Neopterygii</taxon>
        <taxon>Teleostei</taxon>
        <taxon>Ostariophysi</taxon>
        <taxon>Cypriniformes</taxon>
        <taxon>Cyprinidae</taxon>
        <taxon>Labeoninae</taxon>
        <taxon>Labeonini</taxon>
        <taxon>Labeo</taxon>
    </lineage>
</organism>
<keyword evidence="4" id="KW-0436">Ligase</keyword>
<dbReference type="EMBL" id="QBIY01013377">
    <property type="protein sequence ID" value="RXN06142.1"/>
    <property type="molecule type" value="Genomic_DNA"/>
</dbReference>
<feature type="domain" description="B30.2/SPRY" evidence="3">
    <location>
        <begin position="34"/>
        <end position="226"/>
    </location>
</feature>
<dbReference type="SMART" id="SM00449">
    <property type="entry name" value="SPRY"/>
    <property type="match status" value="1"/>
</dbReference>
<dbReference type="InterPro" id="IPR013320">
    <property type="entry name" value="ConA-like_dom_sf"/>
</dbReference>
<dbReference type="InterPro" id="IPR043136">
    <property type="entry name" value="B30.2/SPRY_sf"/>
</dbReference>
<keyword evidence="5" id="KW-1185">Reference proteome</keyword>
<comment type="caution">
    <text evidence="4">The sequence shown here is derived from an EMBL/GenBank/DDBJ whole genome shotgun (WGS) entry which is preliminary data.</text>
</comment>
<dbReference type="Gene3D" id="2.60.120.920">
    <property type="match status" value="1"/>
</dbReference>
<dbReference type="STRING" id="84645.A0A498LD94"/>
<reference evidence="4 5" key="1">
    <citation type="submission" date="2018-03" db="EMBL/GenBank/DDBJ databases">
        <title>Draft genome sequence of Rohu Carp (Labeo rohita).</title>
        <authorList>
            <person name="Das P."/>
            <person name="Kushwaha B."/>
            <person name="Joshi C.G."/>
            <person name="Kumar D."/>
            <person name="Nagpure N.S."/>
            <person name="Sahoo L."/>
            <person name="Das S.P."/>
            <person name="Bit A."/>
            <person name="Patnaik S."/>
            <person name="Meher P.K."/>
            <person name="Jayasankar P."/>
            <person name="Koringa P.G."/>
            <person name="Patel N.V."/>
            <person name="Hinsu A.T."/>
            <person name="Kumar R."/>
            <person name="Pandey M."/>
            <person name="Agarwal S."/>
            <person name="Srivastava S."/>
            <person name="Singh M."/>
            <person name="Iquebal M.A."/>
            <person name="Jaiswal S."/>
            <person name="Angadi U.B."/>
            <person name="Kumar N."/>
            <person name="Raza M."/>
            <person name="Shah T.M."/>
            <person name="Rai A."/>
            <person name="Jena J.K."/>
        </authorList>
    </citation>
    <scope>NUCLEOTIDE SEQUENCE [LARGE SCALE GENOMIC DNA]</scope>
    <source>
        <strain evidence="4">DASCIFA01</strain>
        <tissue evidence="4">Testis</tissue>
    </source>
</reference>
<evidence type="ECO:0000313" key="5">
    <source>
        <dbReference type="Proteomes" id="UP000290572"/>
    </source>
</evidence>
<evidence type="ECO:0000313" key="4">
    <source>
        <dbReference type="EMBL" id="RXN06142.1"/>
    </source>
</evidence>
<dbReference type="InterPro" id="IPR001870">
    <property type="entry name" value="B30.2/SPRY"/>
</dbReference>
<feature type="region of interest" description="Disordered" evidence="2">
    <location>
        <begin position="207"/>
        <end position="235"/>
    </location>
</feature>
<protein>
    <submittedName>
        <fullName evidence="4">E3 ubiquitin-ligase TRIM39-like protein</fullName>
    </submittedName>
</protein>
<dbReference type="Pfam" id="PF00622">
    <property type="entry name" value="SPRY"/>
    <property type="match status" value="1"/>
</dbReference>
<dbReference type="Proteomes" id="UP000290572">
    <property type="component" value="Unassembled WGS sequence"/>
</dbReference>
<dbReference type="InterPro" id="IPR003877">
    <property type="entry name" value="SPRY_dom"/>
</dbReference>
<proteinExistence type="predicted"/>
<name>A0A498LD94_LABRO</name>
<evidence type="ECO:0000256" key="1">
    <source>
        <dbReference type="SAM" id="Coils"/>
    </source>
</evidence>
<feature type="coiled-coil region" evidence="1">
    <location>
        <begin position="2"/>
        <end position="72"/>
    </location>
</feature>
<evidence type="ECO:0000259" key="3">
    <source>
        <dbReference type="PROSITE" id="PS50188"/>
    </source>
</evidence>
<dbReference type="AlphaFoldDB" id="A0A498LD94"/>
<accession>A0A498LD94</accession>
<dbReference type="PROSITE" id="PS50188">
    <property type="entry name" value="B302_SPRY"/>
    <property type="match status" value="1"/>
</dbReference>
<gene>
    <name evidence="4" type="ORF">ROHU_012420</name>
</gene>
<dbReference type="CDD" id="cd13733">
    <property type="entry name" value="SPRY_PRY_C-I_1"/>
    <property type="match status" value="1"/>
</dbReference>
<keyword evidence="1" id="KW-0175">Coiled coil</keyword>
<dbReference type="SUPFAM" id="SSF49899">
    <property type="entry name" value="Concanavalin A-like lectins/glucanases"/>
    <property type="match status" value="1"/>
</dbReference>